<dbReference type="InterPro" id="IPR026846">
    <property type="entry name" value="Nse2(Mms21)"/>
</dbReference>
<feature type="domain" description="SP-RING-type" evidence="11">
    <location>
        <begin position="166"/>
        <end position="253"/>
    </location>
</feature>
<sequence length="263" mass="29739">MVSSGPHSVPEAVPLHREVAQELQEWKPRDLSGLFNDIRGHFSQTLTEAVEEGNMMDKTVLALSEAYKDFQTLQQRQSILASRVSDTRARYVASCNELPEVTWENWDMYREGALQAPQLHQVFAETPGRNPTVSKDQTSILFHAIPYILRDPHSVVPDPKSNDDDDDDELQIAGGRIELTCPITCKPFEKPMVSRKCGHVFEFEGFQQYLQGQPSKDCPIPGCDQKLSGRDLVPDQVMEMRCRVSKVQETHKAKNEAFSIPTL</sequence>
<organism evidence="12 13">
    <name type="scientific">Lachancea lanzarotensis</name>
    <dbReference type="NCBI Taxonomy" id="1245769"/>
    <lineage>
        <taxon>Eukaryota</taxon>
        <taxon>Fungi</taxon>
        <taxon>Dikarya</taxon>
        <taxon>Ascomycota</taxon>
        <taxon>Saccharomycotina</taxon>
        <taxon>Saccharomycetes</taxon>
        <taxon>Saccharomycetales</taxon>
        <taxon>Saccharomycetaceae</taxon>
        <taxon>Lachancea</taxon>
    </lineage>
</organism>
<evidence type="ECO:0000256" key="3">
    <source>
        <dbReference type="ARBA" id="ARBA00008212"/>
    </source>
</evidence>
<dbReference type="Proteomes" id="UP000054304">
    <property type="component" value="Unassembled WGS sequence"/>
</dbReference>
<comment type="subcellular location">
    <subcellularLocation>
        <location evidence="1">Nucleus</location>
    </subcellularLocation>
</comment>
<proteinExistence type="inferred from homology"/>
<dbReference type="PANTHER" id="PTHR21330">
    <property type="entry name" value="E3 SUMO-PROTEIN LIGASE NSE2"/>
    <property type="match status" value="1"/>
</dbReference>
<dbReference type="SUPFAM" id="SSF57850">
    <property type="entry name" value="RING/U-box"/>
    <property type="match status" value="1"/>
</dbReference>
<dbReference type="UniPathway" id="UPA00886"/>
<dbReference type="STRING" id="1245769.A0A0C7N9U7"/>
<evidence type="ECO:0000256" key="1">
    <source>
        <dbReference type="ARBA" id="ARBA00004123"/>
    </source>
</evidence>
<evidence type="ECO:0000313" key="13">
    <source>
        <dbReference type="Proteomes" id="UP000054304"/>
    </source>
</evidence>
<keyword evidence="5" id="KW-0479">Metal-binding</keyword>
<evidence type="ECO:0000256" key="9">
    <source>
        <dbReference type="ARBA" id="ARBA00023242"/>
    </source>
</evidence>
<evidence type="ECO:0000256" key="6">
    <source>
        <dbReference type="ARBA" id="ARBA00022771"/>
    </source>
</evidence>
<dbReference type="OrthoDB" id="756301at2759"/>
<evidence type="ECO:0000256" key="4">
    <source>
        <dbReference type="ARBA" id="ARBA00022679"/>
    </source>
</evidence>
<dbReference type="Pfam" id="PF22326">
    <property type="entry name" value="MMS21_N"/>
    <property type="match status" value="1"/>
</dbReference>
<gene>
    <name evidence="12" type="ORF">LALA0_S05e01222g</name>
</gene>
<keyword evidence="6 10" id="KW-0863">Zinc-finger</keyword>
<name>A0A0C7N9U7_9SACH</name>
<dbReference type="PROSITE" id="PS51044">
    <property type="entry name" value="ZF_SP_RING"/>
    <property type="match status" value="1"/>
</dbReference>
<dbReference type="InterPro" id="IPR054753">
    <property type="entry name" value="MMS21_N"/>
</dbReference>
<comment type="pathway">
    <text evidence="2">Protein modification; protein sumoylation.</text>
</comment>
<dbReference type="AlphaFoldDB" id="A0A0C7N9U7"/>
<dbReference type="GO" id="GO:1990683">
    <property type="term" value="P:DNA double-strand break attachment to nuclear envelope"/>
    <property type="evidence" value="ECO:0007669"/>
    <property type="project" value="EnsemblFungi"/>
</dbReference>
<evidence type="ECO:0000256" key="5">
    <source>
        <dbReference type="ARBA" id="ARBA00022723"/>
    </source>
</evidence>
<dbReference type="InterPro" id="IPR004181">
    <property type="entry name" value="Znf_MIZ"/>
</dbReference>
<dbReference type="GO" id="GO:0030291">
    <property type="term" value="F:protein serine/threonine kinase inhibitor activity"/>
    <property type="evidence" value="ECO:0007669"/>
    <property type="project" value="EnsemblFungi"/>
</dbReference>
<accession>A0A0C7N9U7</accession>
<dbReference type="RefSeq" id="XP_022628478.1">
    <property type="nucleotide sequence ID" value="XM_022772123.1"/>
</dbReference>
<dbReference type="EMBL" id="LN736364">
    <property type="protein sequence ID" value="CEP62249.1"/>
    <property type="molecule type" value="Genomic_DNA"/>
</dbReference>
<evidence type="ECO:0000259" key="11">
    <source>
        <dbReference type="PROSITE" id="PS51044"/>
    </source>
</evidence>
<keyword evidence="4" id="KW-0808">Transferase</keyword>
<dbReference type="GO" id="GO:0005635">
    <property type="term" value="C:nuclear envelope"/>
    <property type="evidence" value="ECO:0007669"/>
    <property type="project" value="EnsemblFungi"/>
</dbReference>
<dbReference type="PANTHER" id="PTHR21330:SF1">
    <property type="entry name" value="E3 SUMO-PROTEIN LIGASE NSE2"/>
    <property type="match status" value="1"/>
</dbReference>
<keyword evidence="8" id="KW-0862">Zinc</keyword>
<dbReference type="GO" id="GO:0016925">
    <property type="term" value="P:protein sumoylation"/>
    <property type="evidence" value="ECO:0007669"/>
    <property type="project" value="UniProtKB-UniPathway"/>
</dbReference>
<comment type="similarity">
    <text evidence="3">Belongs to the NSE2 family.</text>
</comment>
<keyword evidence="13" id="KW-1185">Reference proteome</keyword>
<dbReference type="GO" id="GO:0008270">
    <property type="term" value="F:zinc ion binding"/>
    <property type="evidence" value="ECO:0007669"/>
    <property type="project" value="UniProtKB-KW"/>
</dbReference>
<dbReference type="GO" id="GO:0000724">
    <property type="term" value="P:double-strand break repair via homologous recombination"/>
    <property type="evidence" value="ECO:0007669"/>
    <property type="project" value="InterPro"/>
</dbReference>
<dbReference type="CDD" id="cd16651">
    <property type="entry name" value="SPL-RING_NSE2"/>
    <property type="match status" value="1"/>
</dbReference>
<dbReference type="HOGENOM" id="CLU_088986_0_0_1"/>
<evidence type="ECO:0000256" key="8">
    <source>
        <dbReference type="ARBA" id="ARBA00022833"/>
    </source>
</evidence>
<dbReference type="GO" id="GO:0061665">
    <property type="term" value="F:SUMO ligase activity"/>
    <property type="evidence" value="ECO:0007669"/>
    <property type="project" value="TreeGrafter"/>
</dbReference>
<dbReference type="Gene3D" id="1.20.120.1010">
    <property type="match status" value="1"/>
</dbReference>
<dbReference type="Pfam" id="PF11789">
    <property type="entry name" value="zf-Nse"/>
    <property type="match status" value="1"/>
</dbReference>
<protein>
    <submittedName>
        <fullName evidence="12">LALA0S05e01222g1_1</fullName>
    </submittedName>
</protein>
<dbReference type="GeneID" id="34685709"/>
<dbReference type="Gene3D" id="3.30.40.10">
    <property type="entry name" value="Zinc/RING finger domain, C3HC4 (zinc finger)"/>
    <property type="match status" value="1"/>
</dbReference>
<dbReference type="GO" id="GO:0030915">
    <property type="term" value="C:Smc5-Smc6 complex"/>
    <property type="evidence" value="ECO:0007669"/>
    <property type="project" value="EnsemblFungi"/>
</dbReference>
<evidence type="ECO:0000313" key="12">
    <source>
        <dbReference type="EMBL" id="CEP62249.1"/>
    </source>
</evidence>
<evidence type="ECO:0000256" key="7">
    <source>
        <dbReference type="ARBA" id="ARBA00022786"/>
    </source>
</evidence>
<reference evidence="12 13" key="1">
    <citation type="submission" date="2014-12" db="EMBL/GenBank/DDBJ databases">
        <authorList>
            <person name="Neuveglise Cecile"/>
        </authorList>
    </citation>
    <scope>NUCLEOTIDE SEQUENCE [LARGE SCALE GENOMIC DNA]</scope>
    <source>
        <strain evidence="12 13">CBS 12615</strain>
    </source>
</reference>
<keyword evidence="9" id="KW-0539">Nucleus</keyword>
<dbReference type="InterPro" id="IPR013083">
    <property type="entry name" value="Znf_RING/FYVE/PHD"/>
</dbReference>
<evidence type="ECO:0000256" key="10">
    <source>
        <dbReference type="PROSITE-ProRule" id="PRU00452"/>
    </source>
</evidence>
<evidence type="ECO:0000256" key="2">
    <source>
        <dbReference type="ARBA" id="ARBA00004718"/>
    </source>
</evidence>
<keyword evidence="7" id="KW-0833">Ubl conjugation pathway</keyword>